<gene>
    <name evidence="1" type="ORF">E2C01_016891</name>
</gene>
<protein>
    <submittedName>
        <fullName evidence="1">Uncharacterized protein</fullName>
    </submittedName>
</protein>
<accession>A0A5B7DSC7</accession>
<dbReference type="AlphaFoldDB" id="A0A5B7DSC7"/>
<keyword evidence="2" id="KW-1185">Reference proteome</keyword>
<comment type="caution">
    <text evidence="1">The sequence shown here is derived from an EMBL/GenBank/DDBJ whole genome shotgun (WGS) entry which is preliminary data.</text>
</comment>
<evidence type="ECO:0000313" key="1">
    <source>
        <dbReference type="EMBL" id="MPC23826.1"/>
    </source>
</evidence>
<proteinExistence type="predicted"/>
<dbReference type="Proteomes" id="UP000324222">
    <property type="component" value="Unassembled WGS sequence"/>
</dbReference>
<sequence>MGAELRSATPPLFHPMNPLRHVIPKHLVTPHIVARTPPDSPRLTHTHTHTPLVYLESLTGEIMTLTGMCLSSSRPHNSPYCLPKVHRAIPPWTEGNGKDKFSYIILTSVMTRA</sequence>
<evidence type="ECO:0000313" key="2">
    <source>
        <dbReference type="Proteomes" id="UP000324222"/>
    </source>
</evidence>
<name>A0A5B7DSC7_PORTR</name>
<reference evidence="1 2" key="1">
    <citation type="submission" date="2019-05" db="EMBL/GenBank/DDBJ databases">
        <title>Another draft genome of Portunus trituberculatus and its Hox gene families provides insights of decapod evolution.</title>
        <authorList>
            <person name="Jeong J.-H."/>
            <person name="Song I."/>
            <person name="Kim S."/>
            <person name="Choi T."/>
            <person name="Kim D."/>
            <person name="Ryu S."/>
            <person name="Kim W."/>
        </authorList>
    </citation>
    <scope>NUCLEOTIDE SEQUENCE [LARGE SCALE GENOMIC DNA]</scope>
    <source>
        <tissue evidence="1">Muscle</tissue>
    </source>
</reference>
<organism evidence="1 2">
    <name type="scientific">Portunus trituberculatus</name>
    <name type="common">Swimming crab</name>
    <name type="synonym">Neptunus trituberculatus</name>
    <dbReference type="NCBI Taxonomy" id="210409"/>
    <lineage>
        <taxon>Eukaryota</taxon>
        <taxon>Metazoa</taxon>
        <taxon>Ecdysozoa</taxon>
        <taxon>Arthropoda</taxon>
        <taxon>Crustacea</taxon>
        <taxon>Multicrustacea</taxon>
        <taxon>Malacostraca</taxon>
        <taxon>Eumalacostraca</taxon>
        <taxon>Eucarida</taxon>
        <taxon>Decapoda</taxon>
        <taxon>Pleocyemata</taxon>
        <taxon>Brachyura</taxon>
        <taxon>Eubrachyura</taxon>
        <taxon>Portunoidea</taxon>
        <taxon>Portunidae</taxon>
        <taxon>Portuninae</taxon>
        <taxon>Portunus</taxon>
    </lineage>
</organism>
<dbReference type="EMBL" id="VSRR010001257">
    <property type="protein sequence ID" value="MPC23826.1"/>
    <property type="molecule type" value="Genomic_DNA"/>
</dbReference>